<dbReference type="RefSeq" id="WP_095506752.1">
    <property type="nucleotide sequence ID" value="NZ_BSNC01000002.1"/>
</dbReference>
<proteinExistence type="predicted"/>
<keyword evidence="1" id="KW-1133">Transmembrane helix</keyword>
<sequence>MSIAQVLFSYGFLWMVWFLIVPLLVVSFVWTCIKFFKNSITSNKELKVAVAPHQFAARDLNLIRDIESLENQRYSVLYHTDLDQIVDLAETSKDDEEMHRELRKCKLDFVVIDNHTSEVKMALTDVSKQPARYAKFMSTALNSIGAKLVKLRTDQSYESTGWKNLLTA</sequence>
<reference evidence="2" key="1">
    <citation type="journal article" date="2014" name="Int. J. Syst. Evol. Microbiol.">
        <title>Complete genome sequence of Corynebacterium casei LMG S-19264T (=DSM 44701T), isolated from a smear-ripened cheese.</title>
        <authorList>
            <consortium name="US DOE Joint Genome Institute (JGI-PGF)"/>
            <person name="Walter F."/>
            <person name="Albersmeier A."/>
            <person name="Kalinowski J."/>
            <person name="Ruckert C."/>
        </authorList>
    </citation>
    <scope>NUCLEOTIDE SEQUENCE</scope>
    <source>
        <strain evidence="2">NBRC 101628</strain>
    </source>
</reference>
<keyword evidence="1" id="KW-0472">Membrane</keyword>
<organism evidence="2 3">
    <name type="scientific">Paraferrimonas sedimenticola</name>
    <dbReference type="NCBI Taxonomy" id="375674"/>
    <lineage>
        <taxon>Bacteria</taxon>
        <taxon>Pseudomonadati</taxon>
        <taxon>Pseudomonadota</taxon>
        <taxon>Gammaproteobacteria</taxon>
        <taxon>Alteromonadales</taxon>
        <taxon>Ferrimonadaceae</taxon>
        <taxon>Paraferrimonas</taxon>
    </lineage>
</organism>
<evidence type="ECO:0000313" key="2">
    <source>
        <dbReference type="EMBL" id="GLP95435.1"/>
    </source>
</evidence>
<evidence type="ECO:0000313" key="3">
    <source>
        <dbReference type="Proteomes" id="UP001161422"/>
    </source>
</evidence>
<keyword evidence="3" id="KW-1185">Reference proteome</keyword>
<name>A0AA37RSC1_9GAMM</name>
<evidence type="ECO:0008006" key="4">
    <source>
        <dbReference type="Google" id="ProtNLM"/>
    </source>
</evidence>
<comment type="caution">
    <text evidence="2">The sequence shown here is derived from an EMBL/GenBank/DDBJ whole genome shotgun (WGS) entry which is preliminary data.</text>
</comment>
<dbReference type="Proteomes" id="UP001161422">
    <property type="component" value="Unassembled WGS sequence"/>
</dbReference>
<dbReference type="AlphaFoldDB" id="A0AA37RSC1"/>
<keyword evidence="1" id="KW-0812">Transmembrane</keyword>
<reference evidence="2" key="2">
    <citation type="submission" date="2023-01" db="EMBL/GenBank/DDBJ databases">
        <title>Draft genome sequence of Paraferrimonas sedimenticola strain NBRC 101628.</title>
        <authorList>
            <person name="Sun Q."/>
            <person name="Mori K."/>
        </authorList>
    </citation>
    <scope>NUCLEOTIDE SEQUENCE</scope>
    <source>
        <strain evidence="2">NBRC 101628</strain>
    </source>
</reference>
<evidence type="ECO:0000256" key="1">
    <source>
        <dbReference type="SAM" id="Phobius"/>
    </source>
</evidence>
<gene>
    <name evidence="2" type="ORF">GCM10007895_07410</name>
</gene>
<protein>
    <recommendedName>
        <fullName evidence="4">DUF2726 domain-containing protein</fullName>
    </recommendedName>
</protein>
<accession>A0AA37RSC1</accession>
<feature type="transmembrane region" description="Helical" evidence="1">
    <location>
        <begin position="12"/>
        <end position="36"/>
    </location>
</feature>
<dbReference type="EMBL" id="BSNC01000002">
    <property type="protein sequence ID" value="GLP95435.1"/>
    <property type="molecule type" value="Genomic_DNA"/>
</dbReference>